<evidence type="ECO:0000313" key="2">
    <source>
        <dbReference type="EMBL" id="KAK1534359.1"/>
    </source>
</evidence>
<dbReference type="GeneID" id="85334844"/>
<feature type="region of interest" description="Disordered" evidence="1">
    <location>
        <begin position="181"/>
        <end position="245"/>
    </location>
</feature>
<accession>A0AAI9Z4L4</accession>
<gene>
    <name evidence="2" type="ORF">CCOS01_03111</name>
</gene>
<reference evidence="2 3" key="1">
    <citation type="submission" date="2016-10" db="EMBL/GenBank/DDBJ databases">
        <title>The genome sequence of Colletotrichum fioriniae PJ7.</title>
        <authorList>
            <person name="Baroncelli R."/>
        </authorList>
    </citation>
    <scope>NUCLEOTIDE SEQUENCE [LARGE SCALE GENOMIC DNA]</scope>
    <source>
        <strain evidence="2 3">IMI 309622</strain>
    </source>
</reference>
<feature type="compositionally biased region" description="Polar residues" evidence="1">
    <location>
        <begin position="181"/>
        <end position="193"/>
    </location>
</feature>
<dbReference type="AlphaFoldDB" id="A0AAI9Z4L4"/>
<keyword evidence="3" id="KW-1185">Reference proteome</keyword>
<dbReference type="Proteomes" id="UP001240678">
    <property type="component" value="Unassembled WGS sequence"/>
</dbReference>
<comment type="caution">
    <text evidence="2">The sequence shown here is derived from an EMBL/GenBank/DDBJ whole genome shotgun (WGS) entry which is preliminary data.</text>
</comment>
<dbReference type="EMBL" id="MOOE01000003">
    <property type="protein sequence ID" value="KAK1534359.1"/>
    <property type="molecule type" value="Genomic_DNA"/>
</dbReference>
<evidence type="ECO:0000313" key="3">
    <source>
        <dbReference type="Proteomes" id="UP001240678"/>
    </source>
</evidence>
<name>A0AAI9Z4L4_9PEZI</name>
<evidence type="ECO:0000256" key="1">
    <source>
        <dbReference type="SAM" id="MobiDB-lite"/>
    </source>
</evidence>
<feature type="region of interest" description="Disordered" evidence="1">
    <location>
        <begin position="260"/>
        <end position="286"/>
    </location>
</feature>
<protein>
    <submittedName>
        <fullName evidence="2">Uncharacterized protein</fullName>
    </submittedName>
</protein>
<organism evidence="2 3">
    <name type="scientific">Colletotrichum costaricense</name>
    <dbReference type="NCBI Taxonomy" id="1209916"/>
    <lineage>
        <taxon>Eukaryota</taxon>
        <taxon>Fungi</taxon>
        <taxon>Dikarya</taxon>
        <taxon>Ascomycota</taxon>
        <taxon>Pezizomycotina</taxon>
        <taxon>Sordariomycetes</taxon>
        <taxon>Hypocreomycetidae</taxon>
        <taxon>Glomerellales</taxon>
        <taxon>Glomerellaceae</taxon>
        <taxon>Colletotrichum</taxon>
        <taxon>Colletotrichum acutatum species complex</taxon>
    </lineage>
</organism>
<feature type="compositionally biased region" description="Polar residues" evidence="1">
    <location>
        <begin position="214"/>
        <end position="232"/>
    </location>
</feature>
<sequence length="305" mass="33809">MSQPAGVHRLYRRPPGGQTLKTPARLRSAVLLFVCWLPEACSRSLRAYFPSKTGQVRSRTEHTADAATASKPRTRLKLNVGKRYAPGVGVFLVDPYQLQGVPLRVLSTSLRYASLRGARCESQGASWLRDDLMRRASLMSRAFYIQSTPTHAKNAFIVHPHGMGDRPRCAVDEAVPANELTTSCEPQAQSSPSRECRQSKRNFRRVRARGDISPGTSTGTSNVPSPSTQYNGHGSGRLMSRGQGSGASYKYRYRYRYKPSRKPRSPLLQLEDADGARARENETDGSCNRACARKPYAGAFFAFSY</sequence>
<dbReference type="RefSeq" id="XP_060317562.1">
    <property type="nucleotide sequence ID" value="XM_060451297.1"/>
</dbReference>
<proteinExistence type="predicted"/>